<evidence type="ECO:0000313" key="4">
    <source>
        <dbReference type="EMBL" id="GGM29238.1"/>
    </source>
</evidence>
<dbReference type="RefSeq" id="WP_171107906.1">
    <property type="nucleotide sequence ID" value="NZ_BMPT01000010.1"/>
</dbReference>
<dbReference type="InterPro" id="IPR049174">
    <property type="entry name" value="Beta-AFase-like"/>
</dbReference>
<dbReference type="AlphaFoldDB" id="A0A8H9L3T6"/>
<comment type="caution">
    <text evidence="4">The sequence shown here is derived from an EMBL/GenBank/DDBJ whole genome shotgun (WGS) entry which is preliminary data.</text>
</comment>
<dbReference type="PANTHER" id="PTHR43465">
    <property type="entry name" value="DUF1680 DOMAIN PROTEIN (AFU_ORTHOLOGUE AFUA_1G08910)"/>
    <property type="match status" value="1"/>
</dbReference>
<feature type="domain" description="Non-reducing end beta-L-arabinofuranosidase-like GH127 C-terminal" evidence="3">
    <location>
        <begin position="520"/>
        <end position="639"/>
    </location>
</feature>
<dbReference type="InterPro" id="IPR008928">
    <property type="entry name" value="6-hairpin_glycosidase_sf"/>
</dbReference>
<accession>A0A8H9L3T6</accession>
<dbReference type="InterPro" id="IPR049049">
    <property type="entry name" value="Beta-AFase-like_GH127_C"/>
</dbReference>
<name>A0A8H9L3T6_9MICO</name>
<dbReference type="InterPro" id="IPR049046">
    <property type="entry name" value="Beta-AFase-like_GH127_middle"/>
</dbReference>
<dbReference type="EMBL" id="BMPT01000010">
    <property type="protein sequence ID" value="GGM29238.1"/>
    <property type="molecule type" value="Genomic_DNA"/>
</dbReference>
<evidence type="ECO:0000313" key="5">
    <source>
        <dbReference type="Proteomes" id="UP000655589"/>
    </source>
</evidence>
<keyword evidence="5" id="KW-1185">Reference proteome</keyword>
<evidence type="ECO:0000259" key="3">
    <source>
        <dbReference type="Pfam" id="PF20737"/>
    </source>
</evidence>
<dbReference type="GO" id="GO:0005975">
    <property type="term" value="P:carbohydrate metabolic process"/>
    <property type="evidence" value="ECO:0007669"/>
    <property type="project" value="InterPro"/>
</dbReference>
<evidence type="ECO:0000259" key="1">
    <source>
        <dbReference type="Pfam" id="PF07944"/>
    </source>
</evidence>
<organism evidence="4 5">
    <name type="scientific">Promicromonospora citrea</name>
    <dbReference type="NCBI Taxonomy" id="43677"/>
    <lineage>
        <taxon>Bacteria</taxon>
        <taxon>Bacillati</taxon>
        <taxon>Actinomycetota</taxon>
        <taxon>Actinomycetes</taxon>
        <taxon>Micrococcales</taxon>
        <taxon>Promicromonosporaceae</taxon>
        <taxon>Promicromonospora</taxon>
    </lineage>
</organism>
<proteinExistence type="predicted"/>
<dbReference type="Pfam" id="PF20736">
    <property type="entry name" value="Glyco_hydro127M"/>
    <property type="match status" value="1"/>
</dbReference>
<dbReference type="InterPro" id="IPR012878">
    <property type="entry name" value="Beta-AFase-like_GH127_cat"/>
</dbReference>
<dbReference type="PANTHER" id="PTHR43465:SF2">
    <property type="entry name" value="DUF1680 DOMAIN PROTEIN (AFU_ORTHOLOGUE AFUA_1G08910)"/>
    <property type="match status" value="1"/>
</dbReference>
<dbReference type="Pfam" id="PF07944">
    <property type="entry name" value="Beta-AFase-like_GH127_cat"/>
    <property type="match status" value="1"/>
</dbReference>
<feature type="domain" description="Non-reducing end beta-L-arabinofuranosidase-like GH127 catalytic" evidence="1">
    <location>
        <begin position="31"/>
        <end position="418"/>
    </location>
</feature>
<dbReference type="Pfam" id="PF20737">
    <property type="entry name" value="Glyco_hydro127C"/>
    <property type="match status" value="1"/>
</dbReference>
<dbReference type="SUPFAM" id="SSF48208">
    <property type="entry name" value="Six-hairpin glycosidases"/>
    <property type="match status" value="1"/>
</dbReference>
<reference evidence="4" key="2">
    <citation type="submission" date="2020-09" db="EMBL/GenBank/DDBJ databases">
        <authorList>
            <person name="Sun Q."/>
            <person name="Ohkuma M."/>
        </authorList>
    </citation>
    <scope>NUCLEOTIDE SEQUENCE</scope>
    <source>
        <strain evidence="4">JCM 3051</strain>
    </source>
</reference>
<gene>
    <name evidence="4" type="ORF">GCM10010102_26220</name>
</gene>
<protein>
    <recommendedName>
        <fullName evidence="6">Glycoside hydrolase family 127 protein</fullName>
    </recommendedName>
</protein>
<reference evidence="4" key="1">
    <citation type="journal article" date="2014" name="Int. J. Syst. Evol. Microbiol.">
        <title>Complete genome sequence of Corynebacterium casei LMG S-19264T (=DSM 44701T), isolated from a smear-ripened cheese.</title>
        <authorList>
            <consortium name="US DOE Joint Genome Institute (JGI-PGF)"/>
            <person name="Walter F."/>
            <person name="Albersmeier A."/>
            <person name="Kalinowski J."/>
            <person name="Ruckert C."/>
        </authorList>
    </citation>
    <scope>NUCLEOTIDE SEQUENCE</scope>
    <source>
        <strain evidence="4">JCM 3051</strain>
    </source>
</reference>
<dbReference type="Proteomes" id="UP000655589">
    <property type="component" value="Unassembled WGS sequence"/>
</dbReference>
<feature type="domain" description="Non-reducing end beta-L-arabinofuranosidase-like GH127 middle" evidence="2">
    <location>
        <begin position="429"/>
        <end position="518"/>
    </location>
</feature>
<evidence type="ECO:0008006" key="6">
    <source>
        <dbReference type="Google" id="ProtNLM"/>
    </source>
</evidence>
<evidence type="ECO:0000259" key="2">
    <source>
        <dbReference type="Pfam" id="PF20736"/>
    </source>
</evidence>
<sequence length="641" mass="68785">MTTLTPSGTTRGPAAPSDDARVLLRPLAPGHVTIDGGLWARTADVNRAAAIPEGLEQLEKAGNLRNLEIAAGRAEGEAIGPIFADSDVHKWLEAAAWEYAREPDEKLLADQLRITELLAAAQAEDGYLDSVPMLRKVPRYSDLPWSHELYCAGHLFQAAVAQVRGTGRTELLDVAVRLADHLVATFGDGEGQLREVDGHPVVEMGLVELYRETGTRAYLDLASWFVEARGTGIIEGHDKAPTYFSDRVRIREATTVEGHAVRAVYLGAGAADVAVETGDAELLAALDTQYRAMERTKQYVTGGLGSRWEGESFGDPYELPNDRAYAETCAAIGGVQWAWRMLLATGEARYADQIERMLLNGFLAGVSLSGTEYFYVNPLQLRSDAHAEEDRSPAHGRRSWFSCACCPPNIMRTVSSLTGYLATADGASLQLHQYAPGTVTAPLDGGTLRLRVETSYPDEGRVALHVEEAPDGETTLAVRVPAWADGATLAGEPVQAGTYARVTRRFAVGDTVVLDLPLAVRLTSADPRVDAVRGAVAIERGPLVYALEQPDQAEGAVVDDLRIDPAGALSDEFRADLLGGVTVVHAQGAVVPGPDAGATTPYGPATTPPPAPVRDVTLTAIPYYAWANRGPQPMRVWVPTR</sequence>